<organism evidence="1 2">
    <name type="scientific">Linum tenue</name>
    <dbReference type="NCBI Taxonomy" id="586396"/>
    <lineage>
        <taxon>Eukaryota</taxon>
        <taxon>Viridiplantae</taxon>
        <taxon>Streptophyta</taxon>
        <taxon>Embryophyta</taxon>
        <taxon>Tracheophyta</taxon>
        <taxon>Spermatophyta</taxon>
        <taxon>Magnoliopsida</taxon>
        <taxon>eudicotyledons</taxon>
        <taxon>Gunneridae</taxon>
        <taxon>Pentapetalae</taxon>
        <taxon>rosids</taxon>
        <taxon>fabids</taxon>
        <taxon>Malpighiales</taxon>
        <taxon>Linaceae</taxon>
        <taxon>Linum</taxon>
    </lineage>
</organism>
<protein>
    <submittedName>
        <fullName evidence="1">Uncharacterized protein</fullName>
    </submittedName>
</protein>
<reference evidence="1" key="1">
    <citation type="submission" date="2022-08" db="EMBL/GenBank/DDBJ databases">
        <authorList>
            <person name="Gutierrez-Valencia J."/>
        </authorList>
    </citation>
    <scope>NUCLEOTIDE SEQUENCE</scope>
</reference>
<gene>
    <name evidence="1" type="ORF">LITE_LOCUS6602</name>
</gene>
<accession>A0AAV0HXM8</accession>
<comment type="caution">
    <text evidence="1">The sequence shown here is derived from an EMBL/GenBank/DDBJ whole genome shotgun (WGS) entry which is preliminary data.</text>
</comment>
<proteinExistence type="predicted"/>
<keyword evidence="2" id="KW-1185">Reference proteome</keyword>
<name>A0AAV0HXM8_9ROSI</name>
<evidence type="ECO:0000313" key="2">
    <source>
        <dbReference type="Proteomes" id="UP001154282"/>
    </source>
</evidence>
<dbReference type="EMBL" id="CAMGYJ010000003">
    <property type="protein sequence ID" value="CAI0390105.1"/>
    <property type="molecule type" value="Genomic_DNA"/>
</dbReference>
<dbReference type="AlphaFoldDB" id="A0AAV0HXM8"/>
<sequence>MMIGEETRIGFALIELSCLYAGDVHQLAGLLTAHWVMLGGPFHLQALALKLRYLAMKGAEFQSIFSKPPLVAQLSAFQRLDNCSCRVPRHQLDQHLNAAKQECPFRLNCRA</sequence>
<evidence type="ECO:0000313" key="1">
    <source>
        <dbReference type="EMBL" id="CAI0390105.1"/>
    </source>
</evidence>
<dbReference type="Proteomes" id="UP001154282">
    <property type="component" value="Unassembled WGS sequence"/>
</dbReference>